<dbReference type="SUPFAM" id="SSF109854">
    <property type="entry name" value="DinB/YfiT-like putative metalloenzymes"/>
    <property type="match status" value="1"/>
</dbReference>
<protein>
    <submittedName>
        <fullName evidence="2">TIGR03083 family protein</fullName>
    </submittedName>
</protein>
<dbReference type="InterPro" id="IPR034660">
    <property type="entry name" value="DinB/YfiT-like"/>
</dbReference>
<dbReference type="Pfam" id="PF11716">
    <property type="entry name" value="MDMPI_N"/>
    <property type="match status" value="1"/>
</dbReference>
<dbReference type="OrthoDB" id="3671213at2"/>
<dbReference type="InterPro" id="IPR017517">
    <property type="entry name" value="Maleyloyr_isom"/>
</dbReference>
<dbReference type="AlphaFoldDB" id="A0A1I6Q1H9"/>
<dbReference type="NCBIfam" id="TIGR03083">
    <property type="entry name" value="maleylpyruvate isomerase family mycothiol-dependent enzyme"/>
    <property type="match status" value="1"/>
</dbReference>
<dbReference type="RefSeq" id="WP_093414380.1">
    <property type="nucleotide sequence ID" value="NZ_FOZX01000001.1"/>
</dbReference>
<evidence type="ECO:0000313" key="3">
    <source>
        <dbReference type="Proteomes" id="UP000198852"/>
    </source>
</evidence>
<dbReference type="PANTHER" id="PTHR40758:SF1">
    <property type="entry name" value="CONSERVED PROTEIN"/>
    <property type="match status" value="1"/>
</dbReference>
<dbReference type="InterPro" id="IPR024344">
    <property type="entry name" value="MDMPI_metal-binding"/>
</dbReference>
<dbReference type="PANTHER" id="PTHR40758">
    <property type="entry name" value="CONSERVED PROTEIN"/>
    <property type="match status" value="1"/>
</dbReference>
<keyword evidence="3" id="KW-1185">Reference proteome</keyword>
<evidence type="ECO:0000313" key="2">
    <source>
        <dbReference type="EMBL" id="SFS46195.1"/>
    </source>
</evidence>
<sequence>MDRDFHLKAFQEQADAFRRAVLQAGPDAPVSTCPGWDVRRMTGHLARVYARVRASLRSGPGDARPDVPDAPADFDALLSWWDELRAEVVSDLSTMDPDRRVWAFFADATPTGWARRVAHETAIHRLDAEIALGQAHDLVFDPELAADGIDEMLTVLLPLGDWSSAGHDGTVLYHAADAGRAWLVTYRPGERPETGAPTGAGLETGATVAGTADAVYRRVWGRPSSASITGDAALAGVAAGR</sequence>
<reference evidence="3" key="1">
    <citation type="submission" date="2016-10" db="EMBL/GenBank/DDBJ databases">
        <authorList>
            <person name="Varghese N."/>
            <person name="Submissions S."/>
        </authorList>
    </citation>
    <scope>NUCLEOTIDE SEQUENCE [LARGE SCALE GENOMIC DNA]</scope>
    <source>
        <strain evidence="3">DSM 44771</strain>
    </source>
</reference>
<dbReference type="EMBL" id="FOZX01000001">
    <property type="protein sequence ID" value="SFS46195.1"/>
    <property type="molecule type" value="Genomic_DNA"/>
</dbReference>
<feature type="domain" description="Mycothiol-dependent maleylpyruvate isomerase metal-binding" evidence="1">
    <location>
        <begin position="9"/>
        <end position="128"/>
    </location>
</feature>
<gene>
    <name evidence="2" type="ORF">SAMN05660874_01298</name>
</gene>
<proteinExistence type="predicted"/>
<dbReference type="STRING" id="95161.SAMN05660874_01298"/>
<organism evidence="2 3">
    <name type="scientific">Saccharopolyspora flava</name>
    <dbReference type="NCBI Taxonomy" id="95161"/>
    <lineage>
        <taxon>Bacteria</taxon>
        <taxon>Bacillati</taxon>
        <taxon>Actinomycetota</taxon>
        <taxon>Actinomycetes</taxon>
        <taxon>Pseudonocardiales</taxon>
        <taxon>Pseudonocardiaceae</taxon>
        <taxon>Saccharopolyspora</taxon>
    </lineage>
</organism>
<accession>A0A1I6Q1H9</accession>
<dbReference type="Proteomes" id="UP000198852">
    <property type="component" value="Unassembled WGS sequence"/>
</dbReference>
<name>A0A1I6Q1H9_9PSEU</name>
<dbReference type="GO" id="GO:0046872">
    <property type="term" value="F:metal ion binding"/>
    <property type="evidence" value="ECO:0007669"/>
    <property type="project" value="InterPro"/>
</dbReference>
<evidence type="ECO:0000259" key="1">
    <source>
        <dbReference type="Pfam" id="PF11716"/>
    </source>
</evidence>
<dbReference type="GO" id="GO:0005886">
    <property type="term" value="C:plasma membrane"/>
    <property type="evidence" value="ECO:0007669"/>
    <property type="project" value="TreeGrafter"/>
</dbReference>